<dbReference type="InterPro" id="IPR021796">
    <property type="entry name" value="Tll0287-like_dom"/>
</dbReference>
<evidence type="ECO:0000313" key="4">
    <source>
        <dbReference type="Proteomes" id="UP001207116"/>
    </source>
</evidence>
<dbReference type="AlphaFoldDB" id="A0AAE3MMA3"/>
<keyword evidence="4" id="KW-1185">Reference proteome</keyword>
<organism evidence="3 4">
    <name type="scientific">Lentiprolixibacter aurantiacus</name>
    <dbReference type="NCBI Taxonomy" id="2993939"/>
    <lineage>
        <taxon>Bacteria</taxon>
        <taxon>Pseudomonadati</taxon>
        <taxon>Bacteroidota</taxon>
        <taxon>Flavobacteriia</taxon>
        <taxon>Flavobacteriales</taxon>
        <taxon>Flavobacteriaceae</taxon>
        <taxon>Lentiprolixibacter</taxon>
    </lineage>
</organism>
<sequence>MVSAAPPGDAWKQRRNWSSAWPEKRGSVSDLDKARDFAMATQAQLGKNLMAALQRGGTTEAIPFCNIKALPITDSIAEASNARIQRVTNKPRNPANKASESEIAIIQNFQSRIENGDTLEPAIETLDGRTVYYFPIITNPMCLQCHGKPGKEVQEVTLENLKKYYPADQALGYGLDEIRGLWKVIPNPIQQ</sequence>
<evidence type="ECO:0000259" key="2">
    <source>
        <dbReference type="Pfam" id="PF11845"/>
    </source>
</evidence>
<dbReference type="RefSeq" id="WP_266014273.1">
    <property type="nucleotide sequence ID" value="NZ_JAPFQP010000004.1"/>
</dbReference>
<proteinExistence type="predicted"/>
<dbReference type="Pfam" id="PF11845">
    <property type="entry name" value="Tll0287-like"/>
    <property type="match status" value="1"/>
</dbReference>
<dbReference type="Gene3D" id="3.30.450.290">
    <property type="match status" value="1"/>
</dbReference>
<feature type="domain" description="Tll0287-like" evidence="2">
    <location>
        <begin position="50"/>
        <end position="184"/>
    </location>
</feature>
<gene>
    <name evidence="3" type="ORF">OO016_11990</name>
</gene>
<reference evidence="3" key="1">
    <citation type="submission" date="2022-11" db="EMBL/GenBank/DDBJ databases">
        <title>The characterization of three novel Bacteroidetes species and genomic analysis of their roles in tidal elemental geochemical cycles.</title>
        <authorList>
            <person name="Ma K.-J."/>
        </authorList>
    </citation>
    <scope>NUCLEOTIDE SEQUENCE</scope>
    <source>
        <strain evidence="3">M415</strain>
    </source>
</reference>
<comment type="caution">
    <text evidence="3">The sequence shown here is derived from an EMBL/GenBank/DDBJ whole genome shotgun (WGS) entry which is preliminary data.</text>
</comment>
<evidence type="ECO:0000256" key="1">
    <source>
        <dbReference type="SAM" id="MobiDB-lite"/>
    </source>
</evidence>
<accession>A0AAE3MMA3</accession>
<dbReference type="EMBL" id="JAPFQP010000004">
    <property type="protein sequence ID" value="MCX2720326.1"/>
    <property type="molecule type" value="Genomic_DNA"/>
</dbReference>
<dbReference type="Proteomes" id="UP001207116">
    <property type="component" value="Unassembled WGS sequence"/>
</dbReference>
<protein>
    <submittedName>
        <fullName evidence="3">DUF3365 domain-containing protein</fullName>
    </submittedName>
</protein>
<evidence type="ECO:0000313" key="3">
    <source>
        <dbReference type="EMBL" id="MCX2720326.1"/>
    </source>
</evidence>
<feature type="region of interest" description="Disordered" evidence="1">
    <location>
        <begin position="1"/>
        <end position="25"/>
    </location>
</feature>
<name>A0AAE3MMA3_9FLAO</name>